<gene>
    <name evidence="1" type="ORF">KSX_59290</name>
</gene>
<organism evidence="1 2">
    <name type="scientific">Ktedonospora formicarum</name>
    <dbReference type="NCBI Taxonomy" id="2778364"/>
    <lineage>
        <taxon>Bacteria</taxon>
        <taxon>Bacillati</taxon>
        <taxon>Chloroflexota</taxon>
        <taxon>Ktedonobacteria</taxon>
        <taxon>Ktedonobacterales</taxon>
        <taxon>Ktedonobacteraceae</taxon>
        <taxon>Ktedonospora</taxon>
    </lineage>
</organism>
<reference evidence="1" key="1">
    <citation type="submission" date="2020-10" db="EMBL/GenBank/DDBJ databases">
        <title>Taxonomic study of unclassified bacteria belonging to the class Ktedonobacteria.</title>
        <authorList>
            <person name="Yabe S."/>
            <person name="Wang C.M."/>
            <person name="Zheng Y."/>
            <person name="Sakai Y."/>
            <person name="Cavaletti L."/>
            <person name="Monciardini P."/>
            <person name="Donadio S."/>
        </authorList>
    </citation>
    <scope>NUCLEOTIDE SEQUENCE</scope>
    <source>
        <strain evidence="1">SOSP1-1</strain>
    </source>
</reference>
<evidence type="ECO:0000313" key="2">
    <source>
        <dbReference type="Proteomes" id="UP000612362"/>
    </source>
</evidence>
<keyword evidence="2" id="KW-1185">Reference proteome</keyword>
<accession>A0A8J3I2V6</accession>
<dbReference type="EMBL" id="BNJF01000003">
    <property type="protein sequence ID" value="GHO47766.1"/>
    <property type="molecule type" value="Genomic_DNA"/>
</dbReference>
<dbReference type="AlphaFoldDB" id="A0A8J3I2V6"/>
<evidence type="ECO:0000313" key="1">
    <source>
        <dbReference type="EMBL" id="GHO47766.1"/>
    </source>
</evidence>
<protein>
    <submittedName>
        <fullName evidence="1">Uncharacterized protein</fullName>
    </submittedName>
</protein>
<proteinExistence type="predicted"/>
<dbReference type="Proteomes" id="UP000612362">
    <property type="component" value="Unassembled WGS sequence"/>
</dbReference>
<name>A0A8J3I2V6_9CHLR</name>
<comment type="caution">
    <text evidence="1">The sequence shown here is derived from an EMBL/GenBank/DDBJ whole genome shotgun (WGS) entry which is preliminary data.</text>
</comment>
<sequence>MHCKGSVDQYAVSPLGTLVAKTQTYAGYIPGSVLSKSGNKEVIPGLFSTLFEKKDSQRHREGEIATPLLDGFGLIALCKSVISPHQSSP</sequence>